<comment type="caution">
    <text evidence="1">The sequence shown here is derived from an EMBL/GenBank/DDBJ whole genome shotgun (WGS) entry which is preliminary data.</text>
</comment>
<dbReference type="RefSeq" id="WP_176279807.1">
    <property type="nucleotide sequence ID" value="NZ_JBALUA010000001.1"/>
</dbReference>
<reference evidence="1 2" key="1">
    <citation type="submission" date="2020-06" db="EMBL/GenBank/DDBJ databases">
        <authorList>
            <person name="Kim S.-J."/>
            <person name="Park S.-J."/>
        </authorList>
    </citation>
    <scope>NUCLEOTIDE SEQUENCE [LARGE SCALE GENOMIC DNA]</scope>
    <source>
        <strain evidence="1 2">SW-151</strain>
    </source>
</reference>
<sequence>MERLELTFESSMIYEVIAKTPDWLRHDLASQKPDLRKRAEDALTVQISSHLVLPEEYYDDQLPLPLPLQ</sequence>
<keyword evidence="2" id="KW-1185">Reference proteome</keyword>
<dbReference type="InterPro" id="IPR046662">
    <property type="entry name" value="DUF6771"/>
</dbReference>
<dbReference type="Pfam" id="PF20561">
    <property type="entry name" value="DUF6771"/>
    <property type="match status" value="1"/>
</dbReference>
<evidence type="ECO:0000313" key="1">
    <source>
        <dbReference type="EMBL" id="NVD28287.1"/>
    </source>
</evidence>
<dbReference type="EMBL" id="JABWMH010000003">
    <property type="protein sequence ID" value="NVD28287.1"/>
    <property type="molecule type" value="Genomic_DNA"/>
</dbReference>
<organism evidence="1 2">
    <name type="scientific">Parasphingorhabdus flavimaris</name>
    <dbReference type="NCBI Taxonomy" id="266812"/>
    <lineage>
        <taxon>Bacteria</taxon>
        <taxon>Pseudomonadati</taxon>
        <taxon>Pseudomonadota</taxon>
        <taxon>Alphaproteobacteria</taxon>
        <taxon>Sphingomonadales</taxon>
        <taxon>Sphingomonadaceae</taxon>
        <taxon>Parasphingorhabdus</taxon>
    </lineage>
</organism>
<gene>
    <name evidence="1" type="ORF">HUO14_10260</name>
</gene>
<accession>A0ABX2N3N2</accession>
<evidence type="ECO:0000313" key="2">
    <source>
        <dbReference type="Proteomes" id="UP000652427"/>
    </source>
</evidence>
<protein>
    <submittedName>
        <fullName evidence="1">Uncharacterized protein</fullName>
    </submittedName>
</protein>
<proteinExistence type="predicted"/>
<dbReference type="Proteomes" id="UP000652427">
    <property type="component" value="Unassembled WGS sequence"/>
</dbReference>
<name>A0ABX2N3N2_9SPHN</name>